<dbReference type="SMART" id="SM00998">
    <property type="entry name" value="ADSL_C"/>
    <property type="match status" value="1"/>
</dbReference>
<comment type="similarity">
    <text evidence="3">Belongs to the lyase 1 family. Adenylosuccinate lyase subfamily.</text>
</comment>
<dbReference type="InterPro" id="IPR022761">
    <property type="entry name" value="Fumarate_lyase_N"/>
</dbReference>
<dbReference type="GO" id="GO:0016829">
    <property type="term" value="F:lyase activity"/>
    <property type="evidence" value="ECO:0007669"/>
    <property type="project" value="UniProtKB-KW"/>
</dbReference>
<reference evidence="5 6" key="1">
    <citation type="submission" date="2021-04" db="EMBL/GenBank/DDBJ databases">
        <authorList>
            <person name="Ivanova A."/>
        </authorList>
    </citation>
    <scope>NUCLEOTIDE SEQUENCE [LARGE SCALE GENOMIC DNA]</scope>
    <source>
        <strain evidence="5 6">G18</strain>
    </source>
</reference>
<dbReference type="PRINTS" id="PR00149">
    <property type="entry name" value="FUMRATELYASE"/>
</dbReference>
<dbReference type="Gene3D" id="1.10.275.60">
    <property type="match status" value="1"/>
</dbReference>
<dbReference type="InterPro" id="IPR004769">
    <property type="entry name" value="Pur_lyase"/>
</dbReference>
<dbReference type="PANTHER" id="PTHR43172">
    <property type="entry name" value="ADENYLOSUCCINATE LYASE"/>
    <property type="match status" value="1"/>
</dbReference>
<dbReference type="InterPro" id="IPR008948">
    <property type="entry name" value="L-Aspartase-like"/>
</dbReference>
<feature type="domain" description="Adenylosuccinate lyase C-terminal" evidence="4">
    <location>
        <begin position="388"/>
        <end position="473"/>
    </location>
</feature>
<dbReference type="InterPro" id="IPR000362">
    <property type="entry name" value="Fumarate_lyase_fam"/>
</dbReference>
<name>A0ABS5BLB7_9BACT</name>
<protein>
    <recommendedName>
        <fullName evidence="2 3">Adenylosuccinate lyase</fullName>
        <shortName evidence="3">ASL</shortName>
        <ecNumber evidence="2 3">4.3.2.2</ecNumber>
    </recommendedName>
    <alternativeName>
        <fullName evidence="3">Adenylosuccinase</fullName>
    </alternativeName>
</protein>
<dbReference type="InterPro" id="IPR020557">
    <property type="entry name" value="Fumarate_lyase_CS"/>
</dbReference>
<dbReference type="PROSITE" id="PS00163">
    <property type="entry name" value="FUMARATE_LYASES"/>
    <property type="match status" value="1"/>
</dbReference>
<evidence type="ECO:0000256" key="3">
    <source>
        <dbReference type="RuleBase" id="RU361172"/>
    </source>
</evidence>
<evidence type="ECO:0000313" key="5">
    <source>
        <dbReference type="EMBL" id="MBP3954505.1"/>
    </source>
</evidence>
<evidence type="ECO:0000259" key="4">
    <source>
        <dbReference type="SMART" id="SM00998"/>
    </source>
</evidence>
<dbReference type="RefSeq" id="WP_210652630.1">
    <property type="nucleotide sequence ID" value="NZ_JAGKQQ010000001.1"/>
</dbReference>
<comment type="catalytic activity">
    <reaction evidence="3">
        <text>(2S)-2-[5-amino-1-(5-phospho-beta-D-ribosyl)imidazole-4-carboxamido]succinate = 5-amino-1-(5-phospho-beta-D-ribosyl)imidazole-4-carboxamide + fumarate</text>
        <dbReference type="Rhea" id="RHEA:23920"/>
        <dbReference type="ChEBI" id="CHEBI:29806"/>
        <dbReference type="ChEBI" id="CHEBI:58443"/>
        <dbReference type="ChEBI" id="CHEBI:58475"/>
        <dbReference type="EC" id="4.3.2.2"/>
    </reaction>
</comment>
<sequence>MTQPTDVYDNPLIGRYASPEMAERWGPLRKFRTWRRLWLALAEAEAELGLLADDGKSPRIAQAQLQELASHLDDIDLKRAAAHEKRLRHDVMAHIHALGDVAPGCKEIVHLGATSCYVTDNADLILMRESLDQLCTALASVIDALATFSKTWKDEPTLGFTHFQPAQLTTVGKRATLWLFDFVLDLHELERRRDELPFRGAKGTTGTQASFLALFRGDHGKVKALDALVAKKMGFNSVFPVTGQTYSRKIDTQILDALNGLAQSAHKWGTDLRLLAHRQEVDEPFEADQIGSSAMAYKRNPMRAERMCSLARFISGLPAIAANTVSTQWFERTLDDSACRRLYIPQAFLATDAVLRIALNLVTQRTGPEHRGLMVNRPVIAKNVREHLPYMVTENLMMAAVQAGEDRQEVHEVVRLHSHAVTARVKAGEGTTAELLENLKREAAFQKVDFAAIAGQSSREFVGRSPEQVEEFLADHIEPIRKRYANVLGKTAELHV</sequence>
<comment type="caution">
    <text evidence="5">The sequence shown here is derived from an EMBL/GenBank/DDBJ whole genome shotgun (WGS) entry which is preliminary data.</text>
</comment>
<gene>
    <name evidence="5" type="ORF">J8F10_04305</name>
</gene>
<dbReference type="EC" id="4.3.2.2" evidence="2 3"/>
<comment type="pathway">
    <text evidence="3">Purine metabolism; AMP biosynthesis via de novo pathway; AMP from IMP: step 2/2.</text>
</comment>
<dbReference type="NCBIfam" id="TIGR00928">
    <property type="entry name" value="purB"/>
    <property type="match status" value="1"/>
</dbReference>
<keyword evidence="3" id="KW-0658">Purine biosynthesis</keyword>
<keyword evidence="6" id="KW-1185">Reference proteome</keyword>
<accession>A0ABS5BLB7</accession>
<comment type="pathway">
    <text evidence="3">Purine metabolism; IMP biosynthesis via de novo pathway; 5-amino-1-(5-phospho-D-ribosyl)imidazole-4-carboxamide from 5-amino-1-(5-phospho-D-ribosyl)imidazole-4-carboxylate: step 2/2.</text>
</comment>
<dbReference type="Gene3D" id="1.20.200.10">
    <property type="entry name" value="Fumarase/aspartase (Central domain)"/>
    <property type="match status" value="1"/>
</dbReference>
<dbReference type="Pfam" id="PF00206">
    <property type="entry name" value="Lyase_1"/>
    <property type="match status" value="1"/>
</dbReference>
<dbReference type="CDD" id="cd03302">
    <property type="entry name" value="Adenylsuccinate_lyase_2"/>
    <property type="match status" value="1"/>
</dbReference>
<organism evidence="5 6">
    <name type="scientific">Gemmata palustris</name>
    <dbReference type="NCBI Taxonomy" id="2822762"/>
    <lineage>
        <taxon>Bacteria</taxon>
        <taxon>Pseudomonadati</taxon>
        <taxon>Planctomycetota</taxon>
        <taxon>Planctomycetia</taxon>
        <taxon>Gemmatales</taxon>
        <taxon>Gemmataceae</taxon>
        <taxon>Gemmata</taxon>
    </lineage>
</organism>
<evidence type="ECO:0000256" key="2">
    <source>
        <dbReference type="NCBIfam" id="TIGR00928"/>
    </source>
</evidence>
<dbReference type="InterPro" id="IPR019468">
    <property type="entry name" value="AdenyloSucc_lyase_C"/>
</dbReference>
<comment type="catalytic activity">
    <reaction evidence="3">
        <text>N(6)-(1,2-dicarboxyethyl)-AMP = fumarate + AMP</text>
        <dbReference type="Rhea" id="RHEA:16853"/>
        <dbReference type="ChEBI" id="CHEBI:29806"/>
        <dbReference type="ChEBI" id="CHEBI:57567"/>
        <dbReference type="ChEBI" id="CHEBI:456215"/>
        <dbReference type="EC" id="4.3.2.2"/>
    </reaction>
</comment>
<dbReference type="PANTHER" id="PTHR43172:SF1">
    <property type="entry name" value="ADENYLOSUCCINATE LYASE"/>
    <property type="match status" value="1"/>
</dbReference>
<evidence type="ECO:0000313" key="6">
    <source>
        <dbReference type="Proteomes" id="UP000676565"/>
    </source>
</evidence>
<evidence type="ECO:0000256" key="1">
    <source>
        <dbReference type="ARBA" id="ARBA00023239"/>
    </source>
</evidence>
<dbReference type="Gene3D" id="1.10.40.30">
    <property type="entry name" value="Fumarase/aspartase (C-terminal domain)"/>
    <property type="match status" value="1"/>
</dbReference>
<dbReference type="Pfam" id="PF10397">
    <property type="entry name" value="ADSL_C"/>
    <property type="match status" value="1"/>
</dbReference>
<proteinExistence type="inferred from homology"/>
<dbReference type="Proteomes" id="UP000676565">
    <property type="component" value="Unassembled WGS sequence"/>
</dbReference>
<keyword evidence="1 3" id="KW-0456">Lyase</keyword>
<dbReference type="SUPFAM" id="SSF48557">
    <property type="entry name" value="L-aspartase-like"/>
    <property type="match status" value="1"/>
</dbReference>
<dbReference type="EMBL" id="JAGKQQ010000001">
    <property type="protein sequence ID" value="MBP3954505.1"/>
    <property type="molecule type" value="Genomic_DNA"/>
</dbReference>